<keyword evidence="5 6" id="KW-0472">Membrane</keyword>
<feature type="domain" description="Type II secretion system protein GspF" evidence="7">
    <location>
        <begin position="177"/>
        <end position="305"/>
    </location>
</feature>
<gene>
    <name evidence="8" type="ORF">GCM10022223_41290</name>
</gene>
<dbReference type="Proteomes" id="UP001501074">
    <property type="component" value="Unassembled WGS sequence"/>
</dbReference>
<accession>A0ABP6ZYQ4</accession>
<comment type="subcellular location">
    <subcellularLocation>
        <location evidence="1">Cell membrane</location>
        <topology evidence="1">Multi-pass membrane protein</topology>
    </subcellularLocation>
</comment>
<protein>
    <submittedName>
        <fullName evidence="8">Type II secretion system F family protein</fullName>
    </submittedName>
</protein>
<dbReference type="Pfam" id="PF00482">
    <property type="entry name" value="T2SSF"/>
    <property type="match status" value="1"/>
</dbReference>
<evidence type="ECO:0000256" key="4">
    <source>
        <dbReference type="ARBA" id="ARBA00022989"/>
    </source>
</evidence>
<evidence type="ECO:0000259" key="7">
    <source>
        <dbReference type="Pfam" id="PF00482"/>
    </source>
</evidence>
<evidence type="ECO:0000313" key="8">
    <source>
        <dbReference type="EMBL" id="GAA3620165.1"/>
    </source>
</evidence>
<dbReference type="RefSeq" id="WP_231481023.1">
    <property type="nucleotide sequence ID" value="NZ_BAAAZO010000006.1"/>
</dbReference>
<evidence type="ECO:0000256" key="6">
    <source>
        <dbReference type="SAM" id="Phobius"/>
    </source>
</evidence>
<keyword evidence="2" id="KW-1003">Cell membrane</keyword>
<feature type="transmembrane region" description="Helical" evidence="6">
    <location>
        <begin position="137"/>
        <end position="157"/>
    </location>
</feature>
<organism evidence="8 9">
    <name type="scientific">Kineosporia mesophila</name>
    <dbReference type="NCBI Taxonomy" id="566012"/>
    <lineage>
        <taxon>Bacteria</taxon>
        <taxon>Bacillati</taxon>
        <taxon>Actinomycetota</taxon>
        <taxon>Actinomycetes</taxon>
        <taxon>Kineosporiales</taxon>
        <taxon>Kineosporiaceae</taxon>
        <taxon>Kineosporia</taxon>
    </lineage>
</organism>
<sequence>MIPIILAGALAGTGLLLLVIALSRPAMRGAGAPATLAAMDAERQKLLAQGLASDSSAQRAVRDRAVSGRTSSIGRFLRQQLELSGVHLPAGLRSDLSLIDRTIESHLAYSLLGAALGAVLPFLFGGLLVGLIGGLPVATPVFLALSGVVVGSLLPTIQASQRATVRRRDFRHVVGSFLDLVALNLSGGRGIPEALNSAASVSDGWAMVRLRDTLAIARLQGVTPWAALSRLGEETAISELSDLGAALELVADDGAKVRESLAARAASMRRREMADTEGRAQARSQSMLIAQLLLAVGFLIFLIYPAIVRVLTTT</sequence>
<evidence type="ECO:0000256" key="1">
    <source>
        <dbReference type="ARBA" id="ARBA00004651"/>
    </source>
</evidence>
<keyword evidence="9" id="KW-1185">Reference proteome</keyword>
<feature type="transmembrane region" description="Helical" evidence="6">
    <location>
        <begin position="107"/>
        <end position="131"/>
    </location>
</feature>
<proteinExistence type="predicted"/>
<dbReference type="PANTHER" id="PTHR35007">
    <property type="entry name" value="INTEGRAL MEMBRANE PROTEIN-RELATED"/>
    <property type="match status" value="1"/>
</dbReference>
<keyword evidence="3 6" id="KW-0812">Transmembrane</keyword>
<evidence type="ECO:0000313" key="9">
    <source>
        <dbReference type="Proteomes" id="UP001501074"/>
    </source>
</evidence>
<dbReference type="PANTHER" id="PTHR35007:SF1">
    <property type="entry name" value="PILUS ASSEMBLY PROTEIN"/>
    <property type="match status" value="1"/>
</dbReference>
<feature type="transmembrane region" description="Helical" evidence="6">
    <location>
        <begin position="288"/>
        <end position="307"/>
    </location>
</feature>
<evidence type="ECO:0000256" key="5">
    <source>
        <dbReference type="ARBA" id="ARBA00023136"/>
    </source>
</evidence>
<keyword evidence="4 6" id="KW-1133">Transmembrane helix</keyword>
<name>A0ABP6ZYQ4_9ACTN</name>
<feature type="transmembrane region" description="Helical" evidence="6">
    <location>
        <begin position="6"/>
        <end position="23"/>
    </location>
</feature>
<comment type="caution">
    <text evidence="8">The sequence shown here is derived from an EMBL/GenBank/DDBJ whole genome shotgun (WGS) entry which is preliminary data.</text>
</comment>
<evidence type="ECO:0000256" key="3">
    <source>
        <dbReference type="ARBA" id="ARBA00022692"/>
    </source>
</evidence>
<evidence type="ECO:0000256" key="2">
    <source>
        <dbReference type="ARBA" id="ARBA00022475"/>
    </source>
</evidence>
<dbReference type="EMBL" id="BAAAZO010000006">
    <property type="protein sequence ID" value="GAA3620165.1"/>
    <property type="molecule type" value="Genomic_DNA"/>
</dbReference>
<dbReference type="InterPro" id="IPR018076">
    <property type="entry name" value="T2SS_GspF_dom"/>
</dbReference>
<reference evidence="9" key="1">
    <citation type="journal article" date="2019" name="Int. J. Syst. Evol. Microbiol.">
        <title>The Global Catalogue of Microorganisms (GCM) 10K type strain sequencing project: providing services to taxonomists for standard genome sequencing and annotation.</title>
        <authorList>
            <consortium name="The Broad Institute Genomics Platform"/>
            <consortium name="The Broad Institute Genome Sequencing Center for Infectious Disease"/>
            <person name="Wu L."/>
            <person name="Ma J."/>
        </authorList>
    </citation>
    <scope>NUCLEOTIDE SEQUENCE [LARGE SCALE GENOMIC DNA]</scope>
    <source>
        <strain evidence="9">JCM 16902</strain>
    </source>
</reference>